<dbReference type="PANTHER" id="PTHR33445:SF1">
    <property type="entry name" value="ATP SYNTHASE SUBUNIT B"/>
    <property type="match status" value="1"/>
</dbReference>
<evidence type="ECO:0000256" key="11">
    <source>
        <dbReference type="ARBA" id="ARBA00025614"/>
    </source>
</evidence>
<dbReference type="AlphaFoldDB" id="A0A1H2ZBP3"/>
<dbReference type="GO" id="GO:0046961">
    <property type="term" value="F:proton-transporting ATPase activity, rotational mechanism"/>
    <property type="evidence" value="ECO:0007669"/>
    <property type="project" value="TreeGrafter"/>
</dbReference>
<dbReference type="STRING" id="356660.SAMN05444336_103445"/>
<dbReference type="GO" id="GO:0046933">
    <property type="term" value="F:proton-transporting ATP synthase activity, rotational mechanism"/>
    <property type="evidence" value="ECO:0007669"/>
    <property type="project" value="UniProtKB-UniRule"/>
</dbReference>
<evidence type="ECO:0000256" key="3">
    <source>
        <dbReference type="ARBA" id="ARBA00022547"/>
    </source>
</evidence>
<dbReference type="GO" id="GO:0005886">
    <property type="term" value="C:plasma membrane"/>
    <property type="evidence" value="ECO:0007669"/>
    <property type="project" value="UniProtKB-SubCell"/>
</dbReference>
<name>A0A1H2ZBP3_9RHOB</name>
<dbReference type="RefSeq" id="WP_092681881.1">
    <property type="nucleotide sequence ID" value="NZ_FNMZ01000003.1"/>
</dbReference>
<evidence type="ECO:0000256" key="5">
    <source>
        <dbReference type="ARBA" id="ARBA00022781"/>
    </source>
</evidence>
<protein>
    <recommendedName>
        <fullName evidence="13">ATP synthase subunit b</fullName>
    </recommendedName>
    <alternativeName>
        <fullName evidence="13">ATP synthase F(0) sector subunit b</fullName>
    </alternativeName>
    <alternativeName>
        <fullName evidence="13">ATPase subunit I</fullName>
    </alternativeName>
    <alternativeName>
        <fullName evidence="13">F-type ATPase subunit b</fullName>
        <shortName evidence="13">F-ATPase subunit b</shortName>
    </alternativeName>
</protein>
<evidence type="ECO:0000256" key="15">
    <source>
        <dbReference type="SAM" id="Coils"/>
    </source>
</evidence>
<accession>A0A1H2ZBP3</accession>
<keyword evidence="9 13" id="KW-0066">ATP synthesis</keyword>
<sequence length="161" mass="17445">MLENSNFVVGIAFILFLGVLWWFGAHKTLATALDKRAARIKSELDEARRLREEAQTLLASYERKQKEAEAQVADIVAHARTEAEETAVQAKADLADAIKRRLRTAEEQIQAAEDGAVRAVRNEAIKVATAAAGEAIAKSMTPEKQAGLIDAGIAQVGAKLH</sequence>
<keyword evidence="4 13" id="KW-0812">Transmembrane</keyword>
<keyword evidence="13" id="KW-1003">Cell membrane</keyword>
<keyword evidence="15" id="KW-0175">Coiled coil</keyword>
<proteinExistence type="inferred from homology"/>
<keyword evidence="7 13" id="KW-0406">Ion transport</keyword>
<gene>
    <name evidence="13" type="primary">atpF</name>
    <name evidence="16" type="ORF">SAMN05444336_103445</name>
</gene>
<evidence type="ECO:0000313" key="16">
    <source>
        <dbReference type="EMBL" id="SDX14902.1"/>
    </source>
</evidence>
<comment type="function">
    <text evidence="11">Component of the F(0) channel, it forms part of the peripheral stalk, linking F(1) to F(0). The b'-subunit is a diverged and duplicated form of b found in plants and photosynthetic bacteria.</text>
</comment>
<keyword evidence="3 13" id="KW-0138">CF(0)</keyword>
<keyword evidence="6 13" id="KW-1133">Transmembrane helix</keyword>
<dbReference type="InterPro" id="IPR050059">
    <property type="entry name" value="ATP_synthase_B_chain"/>
</dbReference>
<evidence type="ECO:0000256" key="6">
    <source>
        <dbReference type="ARBA" id="ARBA00022989"/>
    </source>
</evidence>
<evidence type="ECO:0000256" key="9">
    <source>
        <dbReference type="ARBA" id="ARBA00023310"/>
    </source>
</evidence>
<evidence type="ECO:0000256" key="13">
    <source>
        <dbReference type="HAMAP-Rule" id="MF_01398"/>
    </source>
</evidence>
<keyword evidence="5 13" id="KW-0375">Hydrogen ion transport</keyword>
<comment type="similarity">
    <text evidence="1 13 14">Belongs to the ATPase B chain family.</text>
</comment>
<feature type="transmembrane region" description="Helical" evidence="13">
    <location>
        <begin position="6"/>
        <end position="25"/>
    </location>
</feature>
<evidence type="ECO:0000256" key="12">
    <source>
        <dbReference type="ARBA" id="ARBA00037847"/>
    </source>
</evidence>
<reference evidence="16 17" key="1">
    <citation type="submission" date="2016-10" db="EMBL/GenBank/DDBJ databases">
        <authorList>
            <person name="de Groot N.N."/>
        </authorList>
    </citation>
    <scope>NUCLEOTIDE SEQUENCE [LARGE SCALE GENOMIC DNA]</scope>
    <source>
        <strain evidence="16 17">DSM 17890</strain>
    </source>
</reference>
<dbReference type="Proteomes" id="UP000199118">
    <property type="component" value="Unassembled WGS sequence"/>
</dbReference>
<dbReference type="GO" id="GO:0045259">
    <property type="term" value="C:proton-transporting ATP synthase complex"/>
    <property type="evidence" value="ECO:0007669"/>
    <property type="project" value="UniProtKB-KW"/>
</dbReference>
<evidence type="ECO:0000256" key="14">
    <source>
        <dbReference type="RuleBase" id="RU003848"/>
    </source>
</evidence>
<organism evidence="16 17">
    <name type="scientific">Albimonas donghaensis</name>
    <dbReference type="NCBI Taxonomy" id="356660"/>
    <lineage>
        <taxon>Bacteria</taxon>
        <taxon>Pseudomonadati</taxon>
        <taxon>Pseudomonadota</taxon>
        <taxon>Alphaproteobacteria</taxon>
        <taxon>Rhodobacterales</taxon>
        <taxon>Paracoccaceae</taxon>
        <taxon>Albimonas</taxon>
    </lineage>
</organism>
<dbReference type="EMBL" id="FNMZ01000003">
    <property type="protein sequence ID" value="SDX14902.1"/>
    <property type="molecule type" value="Genomic_DNA"/>
</dbReference>
<dbReference type="PANTHER" id="PTHR33445">
    <property type="entry name" value="ATP SYNTHASE SUBUNIT B', CHLOROPLASTIC"/>
    <property type="match status" value="1"/>
</dbReference>
<evidence type="ECO:0000256" key="1">
    <source>
        <dbReference type="ARBA" id="ARBA00005513"/>
    </source>
</evidence>
<evidence type="ECO:0000256" key="4">
    <source>
        <dbReference type="ARBA" id="ARBA00022692"/>
    </source>
</evidence>
<dbReference type="CDD" id="cd06503">
    <property type="entry name" value="ATP-synt_Fo_b"/>
    <property type="match status" value="1"/>
</dbReference>
<comment type="subcellular location">
    <subcellularLocation>
        <location evidence="13">Cell membrane</location>
        <topology evidence="13">Single-pass membrane protein</topology>
    </subcellularLocation>
    <subcellularLocation>
        <location evidence="12">Endomembrane system</location>
        <topology evidence="12">Single-pass membrane protein</topology>
    </subcellularLocation>
</comment>
<dbReference type="OrthoDB" id="8479836at2"/>
<evidence type="ECO:0000256" key="7">
    <source>
        <dbReference type="ARBA" id="ARBA00023065"/>
    </source>
</evidence>
<dbReference type="GO" id="GO:0012505">
    <property type="term" value="C:endomembrane system"/>
    <property type="evidence" value="ECO:0007669"/>
    <property type="project" value="UniProtKB-SubCell"/>
</dbReference>
<dbReference type="Pfam" id="PF00430">
    <property type="entry name" value="ATP-synt_B"/>
    <property type="match status" value="1"/>
</dbReference>
<feature type="coiled-coil region" evidence="15">
    <location>
        <begin position="30"/>
        <end position="122"/>
    </location>
</feature>
<evidence type="ECO:0000256" key="8">
    <source>
        <dbReference type="ARBA" id="ARBA00023136"/>
    </source>
</evidence>
<comment type="function">
    <text evidence="10 13">F(1)F(0) ATP synthase produces ATP from ADP in the presence of a proton or sodium gradient. F-type ATPases consist of two structural domains, F(1) containing the extramembraneous catalytic core and F(0) containing the membrane proton channel, linked together by a central stalk and a peripheral stalk. During catalysis, ATP synthesis in the catalytic domain of F(1) is coupled via a rotary mechanism of the central stalk subunits to proton translocation.</text>
</comment>
<evidence type="ECO:0000313" key="17">
    <source>
        <dbReference type="Proteomes" id="UP000199118"/>
    </source>
</evidence>
<evidence type="ECO:0000256" key="10">
    <source>
        <dbReference type="ARBA" id="ARBA00025198"/>
    </source>
</evidence>
<keyword evidence="8 13" id="KW-0472">Membrane</keyword>
<dbReference type="HAMAP" id="MF_01398">
    <property type="entry name" value="ATP_synth_b_bprime"/>
    <property type="match status" value="1"/>
</dbReference>
<evidence type="ECO:0000256" key="2">
    <source>
        <dbReference type="ARBA" id="ARBA00022448"/>
    </source>
</evidence>
<comment type="subunit">
    <text evidence="13">F-type ATPases have 2 components, F(1) - the catalytic core - and F(0) - the membrane proton channel. F(1) has five subunits: alpha(3), beta(3), gamma(1), delta(1), epsilon(1). F(0) has three main subunits: a(1), b(2) and c(10-14). The alpha and beta chains form an alternating ring which encloses part of the gamma chain. F(1) is attached to F(0) by a central stalk formed by the gamma and epsilon chains, while a peripheral stalk is formed by the delta and b chains.</text>
</comment>
<dbReference type="InterPro" id="IPR002146">
    <property type="entry name" value="ATP_synth_b/b'su_bac/chlpt"/>
</dbReference>
<keyword evidence="2 13" id="KW-0813">Transport</keyword>
<keyword evidence="17" id="KW-1185">Reference proteome</keyword>